<dbReference type="EMBL" id="AP025730">
    <property type="protein sequence ID" value="BDI07135.1"/>
    <property type="molecule type" value="Genomic_DNA"/>
</dbReference>
<feature type="coiled-coil region" evidence="1">
    <location>
        <begin position="79"/>
        <end position="106"/>
    </location>
</feature>
<dbReference type="InterPro" id="IPR034154">
    <property type="entry name" value="TOPRIM_DnaG/twinkle"/>
</dbReference>
<organism evidence="4 5">
    <name type="scientific">Sphaerotilus microaerophilus</name>
    <dbReference type="NCBI Taxonomy" id="2914710"/>
    <lineage>
        <taxon>Bacteria</taxon>
        <taxon>Pseudomonadati</taxon>
        <taxon>Pseudomonadota</taxon>
        <taxon>Betaproteobacteria</taxon>
        <taxon>Burkholderiales</taxon>
        <taxon>Sphaerotilaceae</taxon>
        <taxon>Sphaerotilus</taxon>
    </lineage>
</organism>
<keyword evidence="5" id="KW-1185">Reference proteome</keyword>
<dbReference type="InterPro" id="IPR006171">
    <property type="entry name" value="TOPRIM_dom"/>
</dbReference>
<sequence>MNDHLHAFLAAVRAELGEAPDADRVQPGEFVRFSTNGKRSNRDGWLKWFADGYGGCYGCKRQGISTTWQAGRPGYLSPADRLQRAHERHAAEARHAEQQRQQWAENAERNVRLWDACQPITAQDVAGSYLRARLHALPERLPACLRFHPALDYWHDGQKLGTFPALVASLTGPASDVLALHRTYLDPSGRKASLPDGAPVKKLTRAAGLLLGGSIRLSEPTADGLIGVAEGIETALAASLAGGLPVVAAYSAGALAAWRWPLQARHIAICGDNDPAGLEAAERLAERALLAGLRVHRAIPSQPGLDWCDIWASRDRCPDPLTTEGSAYA</sequence>
<evidence type="ECO:0000256" key="1">
    <source>
        <dbReference type="SAM" id="Coils"/>
    </source>
</evidence>
<gene>
    <name evidence="4" type="ORF">CATMQ487_41050</name>
</gene>
<proteinExistence type="predicted"/>
<evidence type="ECO:0000313" key="5">
    <source>
        <dbReference type="Proteomes" id="UP001057498"/>
    </source>
</evidence>
<feature type="domain" description="Toprim" evidence="2">
    <location>
        <begin position="226"/>
        <end position="314"/>
    </location>
</feature>
<dbReference type="Gene3D" id="3.40.1360.10">
    <property type="match status" value="1"/>
</dbReference>
<evidence type="ECO:0008006" key="6">
    <source>
        <dbReference type="Google" id="ProtNLM"/>
    </source>
</evidence>
<evidence type="ECO:0000259" key="2">
    <source>
        <dbReference type="Pfam" id="PF13362"/>
    </source>
</evidence>
<dbReference type="Pfam" id="PF23639">
    <property type="entry name" value="DUF7146"/>
    <property type="match status" value="1"/>
</dbReference>
<dbReference type="CDD" id="cd01029">
    <property type="entry name" value="TOPRIM_primases"/>
    <property type="match status" value="1"/>
</dbReference>
<protein>
    <recommendedName>
        <fullName evidence="6">Toprim domain-containing protein</fullName>
    </recommendedName>
</protein>
<dbReference type="RefSeq" id="WP_251970355.1">
    <property type="nucleotide sequence ID" value="NZ_AP025730.1"/>
</dbReference>
<reference evidence="4" key="1">
    <citation type="submission" date="2022-04" db="EMBL/GenBank/DDBJ databases">
        <title>Whole genome sequence of Sphaerotilus sp. FB-5.</title>
        <authorList>
            <person name="Takeda M."/>
            <person name="Narihara S."/>
            <person name="Akimoto M."/>
            <person name="Akimoto R."/>
            <person name="Nishiyashiki S."/>
            <person name="Murakami T."/>
        </authorList>
    </citation>
    <scope>NUCLEOTIDE SEQUENCE</scope>
    <source>
        <strain evidence="4">FB-5</strain>
    </source>
</reference>
<keyword evidence="1" id="KW-0175">Coiled coil</keyword>
<accession>A0ABM7YRB3</accession>
<dbReference type="InterPro" id="IPR055570">
    <property type="entry name" value="DUF7146"/>
</dbReference>
<dbReference type="Pfam" id="PF13362">
    <property type="entry name" value="Toprim_3"/>
    <property type="match status" value="1"/>
</dbReference>
<evidence type="ECO:0000313" key="4">
    <source>
        <dbReference type="EMBL" id="BDI07135.1"/>
    </source>
</evidence>
<evidence type="ECO:0000259" key="3">
    <source>
        <dbReference type="Pfam" id="PF23639"/>
    </source>
</evidence>
<name>A0ABM7YRB3_9BURK</name>
<feature type="domain" description="DUF7146" evidence="3">
    <location>
        <begin position="105"/>
        <end position="217"/>
    </location>
</feature>
<dbReference type="Proteomes" id="UP001057498">
    <property type="component" value="Chromosome"/>
</dbReference>